<dbReference type="AlphaFoldDB" id="A0AA36APP5"/>
<protein>
    <submittedName>
        <fullName evidence="2">Uncharacterized protein</fullName>
    </submittedName>
</protein>
<sequence length="88" mass="9761">MVTSGDNTRDKDVSAPSLEMEDNKRSKKEKNKETFPTLPGKELSSSHTIPIGQCLGVSLLEASMPFGELRFRSRSLAPRQLLTELTEP</sequence>
<name>A0AA36APP5_OCTVU</name>
<proteinExistence type="predicted"/>
<organism evidence="2 3">
    <name type="scientific">Octopus vulgaris</name>
    <name type="common">Common octopus</name>
    <dbReference type="NCBI Taxonomy" id="6645"/>
    <lineage>
        <taxon>Eukaryota</taxon>
        <taxon>Metazoa</taxon>
        <taxon>Spiralia</taxon>
        <taxon>Lophotrochozoa</taxon>
        <taxon>Mollusca</taxon>
        <taxon>Cephalopoda</taxon>
        <taxon>Coleoidea</taxon>
        <taxon>Octopodiformes</taxon>
        <taxon>Octopoda</taxon>
        <taxon>Incirrata</taxon>
        <taxon>Octopodidae</taxon>
        <taxon>Octopus</taxon>
    </lineage>
</organism>
<dbReference type="EMBL" id="OX597816">
    <property type="protein sequence ID" value="CAI9719383.1"/>
    <property type="molecule type" value="Genomic_DNA"/>
</dbReference>
<evidence type="ECO:0000256" key="1">
    <source>
        <dbReference type="SAM" id="MobiDB-lite"/>
    </source>
</evidence>
<evidence type="ECO:0000313" key="2">
    <source>
        <dbReference type="EMBL" id="CAI9719383.1"/>
    </source>
</evidence>
<accession>A0AA36APP5</accession>
<feature type="region of interest" description="Disordered" evidence="1">
    <location>
        <begin position="1"/>
        <end position="47"/>
    </location>
</feature>
<reference evidence="2" key="1">
    <citation type="submission" date="2023-08" db="EMBL/GenBank/DDBJ databases">
        <authorList>
            <person name="Alioto T."/>
            <person name="Alioto T."/>
            <person name="Gomez Garrido J."/>
        </authorList>
    </citation>
    <scope>NUCLEOTIDE SEQUENCE</scope>
</reference>
<gene>
    <name evidence="2" type="ORF">OCTVUL_1B021128</name>
</gene>
<evidence type="ECO:0000313" key="3">
    <source>
        <dbReference type="Proteomes" id="UP001162480"/>
    </source>
</evidence>
<keyword evidence="3" id="KW-1185">Reference proteome</keyword>
<dbReference type="Proteomes" id="UP001162480">
    <property type="component" value="Chromosome 3"/>
</dbReference>